<dbReference type="EMBL" id="NBWU01000001">
    <property type="protein sequence ID" value="PCE66302.1"/>
    <property type="molecule type" value="Genomic_DNA"/>
</dbReference>
<accession>A0A2A4GEY0</accession>
<organism evidence="3 4">
    <name type="scientific">Sediminicola luteus</name>
    <dbReference type="NCBI Taxonomy" id="319238"/>
    <lineage>
        <taxon>Bacteria</taxon>
        <taxon>Pseudomonadati</taxon>
        <taxon>Bacteroidota</taxon>
        <taxon>Flavobacteriia</taxon>
        <taxon>Flavobacteriales</taxon>
        <taxon>Flavobacteriaceae</taxon>
        <taxon>Sediminicola</taxon>
    </lineage>
</organism>
<keyword evidence="4" id="KW-1185">Reference proteome</keyword>
<dbReference type="AlphaFoldDB" id="A0A2A4GEY0"/>
<evidence type="ECO:0000259" key="2">
    <source>
        <dbReference type="Pfam" id="PF21722"/>
    </source>
</evidence>
<dbReference type="InterPro" id="IPR049304">
    <property type="entry name" value="Gly_rich_dom"/>
</dbReference>
<protein>
    <recommendedName>
        <fullName evidence="2">Glycine-rich domain-containing protein</fullName>
    </recommendedName>
</protein>
<feature type="compositionally biased region" description="Gly residues" evidence="1">
    <location>
        <begin position="177"/>
        <end position="191"/>
    </location>
</feature>
<dbReference type="Pfam" id="PF21722">
    <property type="entry name" value="Gly_rich_2"/>
    <property type="match status" value="1"/>
</dbReference>
<proteinExistence type="predicted"/>
<feature type="region of interest" description="Disordered" evidence="1">
    <location>
        <begin position="158"/>
        <end position="195"/>
    </location>
</feature>
<comment type="caution">
    <text evidence="3">The sequence shown here is derived from an EMBL/GenBank/DDBJ whole genome shotgun (WGS) entry which is preliminary data.</text>
</comment>
<evidence type="ECO:0000313" key="4">
    <source>
        <dbReference type="Proteomes" id="UP000219559"/>
    </source>
</evidence>
<gene>
    <name evidence="3" type="ORF">B7P33_03105</name>
</gene>
<dbReference type="Proteomes" id="UP000219559">
    <property type="component" value="Unassembled WGS sequence"/>
</dbReference>
<name>A0A2A4GEY0_9FLAO</name>
<evidence type="ECO:0000256" key="1">
    <source>
        <dbReference type="SAM" id="MobiDB-lite"/>
    </source>
</evidence>
<reference evidence="3 4" key="1">
    <citation type="submission" date="2017-04" db="EMBL/GenBank/DDBJ databases">
        <title>A new member of the family Flavobacteriaceae isolated from ascidians.</title>
        <authorList>
            <person name="Chen L."/>
        </authorList>
    </citation>
    <scope>NUCLEOTIDE SEQUENCE [LARGE SCALE GENOMIC DNA]</scope>
    <source>
        <strain evidence="3 4">HQA918</strain>
    </source>
</reference>
<feature type="domain" description="Glycine-rich" evidence="2">
    <location>
        <begin position="61"/>
        <end position="243"/>
    </location>
</feature>
<sequence length="254" mass="25125">MLGLFLKKWLSYTINTPKDPNVKAMKKRLYLLCPFLIFYACSNSDDSPETISGTLEYTTIGNHQFTLEAQQITATITLIGGGGGGGGGAPYESGVNATSGGGGGGAGQLLIMESVALKDQTVYTVFVPPGGNGGNVGFPGGDGLAASVSEGNTVLLEGLSGKPGQPGPKDAMEASSGGAGYPNGENGGGGSTLDANGNATAGVSGLGGNNGTAYGYGGNGGIGTGFNNNQASPTMPGTQGGPGYVKIEWTGIQN</sequence>
<evidence type="ECO:0000313" key="3">
    <source>
        <dbReference type="EMBL" id="PCE66302.1"/>
    </source>
</evidence>